<accession>A0A8D8CJD9</accession>
<name>A0A8D8CJD9_CULPI</name>
<evidence type="ECO:0000313" key="1">
    <source>
        <dbReference type="EMBL" id="CAG6494903.1"/>
    </source>
</evidence>
<dbReference type="AlphaFoldDB" id="A0A8D8CJD9"/>
<reference evidence="1" key="1">
    <citation type="submission" date="2021-05" db="EMBL/GenBank/DDBJ databases">
        <authorList>
            <person name="Alioto T."/>
            <person name="Alioto T."/>
            <person name="Gomez Garrido J."/>
        </authorList>
    </citation>
    <scope>NUCLEOTIDE SEQUENCE</scope>
</reference>
<sequence>MDQEANYFQIFNDKQTNSLVTTGKGQRKCTYSVLKSVLIFSVVLSTSWCSSSSAAAAISSRKKTQFTSCNYLIQCVSLHFMQSVMHVKVGHRAQQKQRQGTFSSVVLRRNAATSIAFADQTRLCRMS</sequence>
<protein>
    <submittedName>
        <fullName evidence="1">(northern house mosquito) hypothetical protein</fullName>
    </submittedName>
</protein>
<proteinExistence type="predicted"/>
<dbReference type="EMBL" id="HBUE01126424">
    <property type="protein sequence ID" value="CAG6494903.1"/>
    <property type="molecule type" value="Transcribed_RNA"/>
</dbReference>
<organism evidence="1">
    <name type="scientific">Culex pipiens</name>
    <name type="common">House mosquito</name>
    <dbReference type="NCBI Taxonomy" id="7175"/>
    <lineage>
        <taxon>Eukaryota</taxon>
        <taxon>Metazoa</taxon>
        <taxon>Ecdysozoa</taxon>
        <taxon>Arthropoda</taxon>
        <taxon>Hexapoda</taxon>
        <taxon>Insecta</taxon>
        <taxon>Pterygota</taxon>
        <taxon>Neoptera</taxon>
        <taxon>Endopterygota</taxon>
        <taxon>Diptera</taxon>
        <taxon>Nematocera</taxon>
        <taxon>Culicoidea</taxon>
        <taxon>Culicidae</taxon>
        <taxon>Culicinae</taxon>
        <taxon>Culicini</taxon>
        <taxon>Culex</taxon>
        <taxon>Culex</taxon>
    </lineage>
</organism>